<dbReference type="InterPro" id="IPR002937">
    <property type="entry name" value="Amino_oxidase"/>
</dbReference>
<evidence type="ECO:0000313" key="3">
    <source>
        <dbReference type="EMBL" id="GLW68340.1"/>
    </source>
</evidence>
<dbReference type="SUPFAM" id="SSF51905">
    <property type="entry name" value="FAD/NAD(P)-binding domain"/>
    <property type="match status" value="1"/>
</dbReference>
<feature type="domain" description="Amine oxidase" evidence="2">
    <location>
        <begin position="95"/>
        <end position="623"/>
    </location>
</feature>
<dbReference type="InterPro" id="IPR036188">
    <property type="entry name" value="FAD/NAD-bd_sf"/>
</dbReference>
<dbReference type="Gene3D" id="1.10.10.1620">
    <property type="match status" value="1"/>
</dbReference>
<dbReference type="Gene3D" id="3.30.1490.470">
    <property type="match status" value="1"/>
</dbReference>
<dbReference type="SUPFAM" id="SSF54373">
    <property type="entry name" value="FAD-linked reductases, C-terminal domain"/>
    <property type="match status" value="1"/>
</dbReference>
<sequence length="626" mass="67188">MWRVISRRGLFLASGGAMTAAALAGPGAGLSRAAGTTPPPPDPARQQAALTMARRILLTDADHRDLTLDYLKLLTGRQRLRPAAPREVLVVGAGVAGMVCARLLLAAGHRVRVLEANRSRVGGRVKTFRGGVWQDPRLHAEAGAMRIPSSHVLTLALADHLGVQRRPFHLVDVPPSPDLVSGDARVVYRSWTGEEFATGSAPAYTAPKGLGGRLVHVNGQTVSKAAYAADPRPVNKSFGWDSDLTAAAAFDRALDTARAYTMVRGGDGSWSDKPIEQRVTGMAQLLYDLDGYSLLRYLQEGEGWSDAQVQAVGTLENLTSRLSYGFLHSAFDASDINPAVTYFEFSAGTDALTEALAKGLPIERGRVVTHVRLGDGGVTVVAEPESGPEDEACAGAIGGDRYEYRADAVVLAVPYAALRHVDFDPILPYGKRRAIAELKHDTAHKVLVEFTERWWEWDEDTWRAKLGAAYRPAPHGNAVAAVGGGCVSDEASRFVYFPSHPSDDGAPGGVVLAAYNWAEDALRFDALTPADRHTEALDHLAGLFGERIRRYATGRHVSQSWLRNRWALGEAVIETPGQLLSLGPQVAAPVADRLFFAGDHCQPRYHAWIAGAVASGVEAAVQLTSG</sequence>
<dbReference type="Gene3D" id="1.10.10.1790">
    <property type="match status" value="1"/>
</dbReference>
<comment type="caution">
    <text evidence="3">The sequence shown here is derived from an EMBL/GenBank/DDBJ whole genome shotgun (WGS) entry which is preliminary data.</text>
</comment>
<dbReference type="GO" id="GO:0001716">
    <property type="term" value="F:L-amino-acid oxidase activity"/>
    <property type="evidence" value="ECO:0007669"/>
    <property type="project" value="TreeGrafter"/>
</dbReference>
<dbReference type="Pfam" id="PF01593">
    <property type="entry name" value="Amino_oxidase"/>
    <property type="match status" value="1"/>
</dbReference>
<dbReference type="EMBL" id="BSSA01000001">
    <property type="protein sequence ID" value="GLW68340.1"/>
    <property type="molecule type" value="Genomic_DNA"/>
</dbReference>
<dbReference type="Gene3D" id="1.10.405.10">
    <property type="entry name" value="Guanine Nucleotide Dissociation Inhibitor, domain 1"/>
    <property type="match status" value="1"/>
</dbReference>
<dbReference type="PROSITE" id="PS51318">
    <property type="entry name" value="TAT"/>
    <property type="match status" value="1"/>
</dbReference>
<dbReference type="GO" id="GO:0009063">
    <property type="term" value="P:amino acid catabolic process"/>
    <property type="evidence" value="ECO:0007669"/>
    <property type="project" value="TreeGrafter"/>
</dbReference>
<gene>
    <name evidence="3" type="ORF">Kpho02_06390</name>
</gene>
<proteinExistence type="predicted"/>
<dbReference type="InterPro" id="IPR006311">
    <property type="entry name" value="TAT_signal"/>
</dbReference>
<dbReference type="Gene3D" id="3.30.70.2100">
    <property type="match status" value="1"/>
</dbReference>
<dbReference type="Proteomes" id="UP001165041">
    <property type="component" value="Unassembled WGS sequence"/>
</dbReference>
<accession>A0A9W6Q1M2</accession>
<feature type="chain" id="PRO_5040887641" evidence="1">
    <location>
        <begin position="25"/>
        <end position="626"/>
    </location>
</feature>
<dbReference type="Gene3D" id="6.10.140.1210">
    <property type="match status" value="1"/>
</dbReference>
<evidence type="ECO:0000256" key="1">
    <source>
        <dbReference type="SAM" id="SignalP"/>
    </source>
</evidence>
<dbReference type="Gene3D" id="3.50.50.60">
    <property type="entry name" value="FAD/NAD(P)-binding domain"/>
    <property type="match status" value="1"/>
</dbReference>
<dbReference type="InterPro" id="IPR050281">
    <property type="entry name" value="Flavin_monoamine_oxidase"/>
</dbReference>
<evidence type="ECO:0000313" key="4">
    <source>
        <dbReference type="Proteomes" id="UP001165041"/>
    </source>
</evidence>
<organism evidence="3 4">
    <name type="scientific">Kitasatospora phosalacinea</name>
    <dbReference type="NCBI Taxonomy" id="2065"/>
    <lineage>
        <taxon>Bacteria</taxon>
        <taxon>Bacillati</taxon>
        <taxon>Actinomycetota</taxon>
        <taxon>Actinomycetes</taxon>
        <taxon>Kitasatosporales</taxon>
        <taxon>Streptomycetaceae</taxon>
        <taxon>Kitasatospora</taxon>
    </lineage>
</organism>
<protein>
    <submittedName>
        <fullName evidence="3">Amine oxidase</fullName>
    </submittedName>
</protein>
<dbReference type="AlphaFoldDB" id="A0A9W6Q1M2"/>
<name>A0A9W6Q1M2_9ACTN</name>
<feature type="signal peptide" evidence="1">
    <location>
        <begin position="1"/>
        <end position="24"/>
    </location>
</feature>
<dbReference type="PANTHER" id="PTHR10742:SF342">
    <property type="entry name" value="AMINE OXIDASE"/>
    <property type="match status" value="1"/>
</dbReference>
<reference evidence="3" key="1">
    <citation type="submission" date="2023-02" db="EMBL/GenBank/DDBJ databases">
        <title>Kitasatospora phosalacinea NBRC 14627.</title>
        <authorList>
            <person name="Ichikawa N."/>
            <person name="Sato H."/>
            <person name="Tonouchi N."/>
        </authorList>
    </citation>
    <scope>NUCLEOTIDE SEQUENCE</scope>
    <source>
        <strain evidence="3">NBRC 14627</strain>
    </source>
</reference>
<keyword evidence="1" id="KW-0732">Signal</keyword>
<dbReference type="PANTHER" id="PTHR10742">
    <property type="entry name" value="FLAVIN MONOAMINE OXIDASE"/>
    <property type="match status" value="1"/>
</dbReference>
<evidence type="ECO:0000259" key="2">
    <source>
        <dbReference type="Pfam" id="PF01593"/>
    </source>
</evidence>